<evidence type="ECO:0000256" key="5">
    <source>
        <dbReference type="ARBA" id="ARBA00022842"/>
    </source>
</evidence>
<dbReference type="GO" id="GO:0046872">
    <property type="term" value="F:metal ion binding"/>
    <property type="evidence" value="ECO:0007669"/>
    <property type="project" value="UniProtKB-UniRule"/>
</dbReference>
<dbReference type="EMBL" id="FOSF01000003">
    <property type="protein sequence ID" value="SFJ81220.1"/>
    <property type="molecule type" value="Genomic_DNA"/>
</dbReference>
<dbReference type="GO" id="GO:0051607">
    <property type="term" value="P:defense response to virus"/>
    <property type="evidence" value="ECO:0007669"/>
    <property type="project" value="UniProtKB-UniRule"/>
</dbReference>
<dbReference type="NCBIfam" id="TIGR00287">
    <property type="entry name" value="cas1"/>
    <property type="match status" value="1"/>
</dbReference>
<comment type="subunit">
    <text evidence="9 10">Homodimer, forms a heterotetramer with a Cas2 homodimer.</text>
</comment>
<feature type="binding site" evidence="10">
    <location>
        <position position="204"/>
    </location>
    <ligand>
        <name>Mn(2+)</name>
        <dbReference type="ChEBI" id="CHEBI:29035"/>
    </ligand>
</feature>
<comment type="cofactor">
    <cofactor evidence="10">
        <name>Mg(2+)</name>
        <dbReference type="ChEBI" id="CHEBI:18420"/>
    </cofactor>
    <cofactor evidence="10">
        <name>Mn(2+)</name>
        <dbReference type="ChEBI" id="CHEBI:29035"/>
    </cofactor>
</comment>
<dbReference type="GO" id="GO:0004520">
    <property type="term" value="F:DNA endonuclease activity"/>
    <property type="evidence" value="ECO:0007669"/>
    <property type="project" value="InterPro"/>
</dbReference>
<dbReference type="InterPro" id="IPR050646">
    <property type="entry name" value="Cas1"/>
</dbReference>
<sequence>MSWRNILISNPAKLRCENNSLIIEQDCKYHVPLEDISSIVIDCPQVNLTQPVLSFCADRGIAIYTTDSKHIPNGVFLSFSSHSKATKLLKLQLSISKPLQKRLWSKLINRKILNQAICLELSGLQEESDYMKRLAEKIRSGDPDNTESRAAAYYFKNLFNESFSRNDDENMINGCLNYGYSIIRGEIARRLVAHGLDTHIGLFHNNFGNSFKLADDLIEPYRAIVDLFTKQYIESSYDERLPKTQLIELLYNEVSTPRGNMSVSQSIEILVESYIRILEGKLDQLELPVLKALSKHLYEDNLLP</sequence>
<evidence type="ECO:0000256" key="7">
    <source>
        <dbReference type="ARBA" id="ARBA00023125"/>
    </source>
</evidence>
<dbReference type="AlphaFoldDB" id="A0A662Z6I2"/>
<keyword evidence="12" id="KW-1185">Reference proteome</keyword>
<dbReference type="Pfam" id="PF01867">
    <property type="entry name" value="Cas_Cas1"/>
    <property type="match status" value="1"/>
</dbReference>
<keyword evidence="6 10" id="KW-0051">Antiviral defense</keyword>
<dbReference type="OrthoDB" id="9803119at2"/>
<keyword evidence="3 10" id="KW-0255">Endonuclease</keyword>
<dbReference type="InterPro" id="IPR002729">
    <property type="entry name" value="CRISPR-assoc_Cas1"/>
</dbReference>
<evidence type="ECO:0000256" key="10">
    <source>
        <dbReference type="HAMAP-Rule" id="MF_01470"/>
    </source>
</evidence>
<keyword evidence="4 10" id="KW-0378">Hydrolase</keyword>
<accession>A0A662Z6I2</accession>
<dbReference type="HAMAP" id="MF_01470">
    <property type="entry name" value="Cas1"/>
    <property type="match status" value="1"/>
</dbReference>
<evidence type="ECO:0000313" key="12">
    <source>
        <dbReference type="Proteomes" id="UP000243374"/>
    </source>
</evidence>
<dbReference type="EC" id="3.1.-.-" evidence="10"/>
<keyword evidence="5 10" id="KW-0460">Magnesium</keyword>
<dbReference type="GO" id="GO:0016787">
    <property type="term" value="F:hydrolase activity"/>
    <property type="evidence" value="ECO:0007669"/>
    <property type="project" value="UniProtKB-KW"/>
</dbReference>
<reference evidence="11 12" key="1">
    <citation type="submission" date="2016-10" db="EMBL/GenBank/DDBJ databases">
        <authorList>
            <person name="Varghese N."/>
            <person name="Submissions S."/>
        </authorList>
    </citation>
    <scope>NUCLEOTIDE SEQUENCE [LARGE SCALE GENOMIC DNA]</scope>
    <source>
        <strain evidence="11 12">22B</strain>
    </source>
</reference>
<evidence type="ECO:0000256" key="2">
    <source>
        <dbReference type="ARBA" id="ARBA00022723"/>
    </source>
</evidence>
<dbReference type="InterPro" id="IPR019855">
    <property type="entry name" value="CRISPR-assoc_Cas1_NMENI"/>
</dbReference>
<evidence type="ECO:0000313" key="11">
    <source>
        <dbReference type="EMBL" id="SFJ81220.1"/>
    </source>
</evidence>
<keyword evidence="8 10" id="KW-0464">Manganese</keyword>
<keyword evidence="7 10" id="KW-0238">DNA-binding</keyword>
<keyword evidence="1 10" id="KW-0540">Nuclease</keyword>
<comment type="similarity">
    <text evidence="10">Belongs to the CRISPR-associated endonuclease Cas1 family.</text>
</comment>
<proteinExistence type="inferred from homology"/>
<keyword evidence="2 10" id="KW-0479">Metal-binding</keyword>
<dbReference type="PANTHER" id="PTHR34353:SF2">
    <property type="entry name" value="CRISPR-ASSOCIATED ENDONUCLEASE CAS1 1"/>
    <property type="match status" value="1"/>
</dbReference>
<feature type="binding site" evidence="10">
    <location>
        <position position="219"/>
    </location>
    <ligand>
        <name>Mn(2+)</name>
        <dbReference type="ChEBI" id="CHEBI:29035"/>
    </ligand>
</feature>
<dbReference type="RefSeq" id="WP_074838588.1">
    <property type="nucleotide sequence ID" value="NZ_CP047056.1"/>
</dbReference>
<dbReference type="GO" id="GO:0003677">
    <property type="term" value="F:DNA binding"/>
    <property type="evidence" value="ECO:0007669"/>
    <property type="project" value="UniProtKB-KW"/>
</dbReference>
<dbReference type="NCBIfam" id="TIGR03639">
    <property type="entry name" value="cas1_NMENI"/>
    <property type="match status" value="1"/>
</dbReference>
<dbReference type="Gene3D" id="1.20.120.920">
    <property type="entry name" value="CRISPR-associated endonuclease Cas1, C-terminal domain"/>
    <property type="match status" value="1"/>
</dbReference>
<evidence type="ECO:0000256" key="9">
    <source>
        <dbReference type="ARBA" id="ARBA00038592"/>
    </source>
</evidence>
<gene>
    <name evidence="10" type="primary">cas1</name>
    <name evidence="11" type="ORF">SAMN04487865_100314</name>
</gene>
<protein>
    <recommendedName>
        <fullName evidence="10">CRISPR-associated endonuclease Cas1</fullName>
        <ecNumber evidence="10">3.1.-.-</ecNumber>
    </recommendedName>
</protein>
<evidence type="ECO:0000256" key="3">
    <source>
        <dbReference type="ARBA" id="ARBA00022759"/>
    </source>
</evidence>
<evidence type="ECO:0000256" key="8">
    <source>
        <dbReference type="ARBA" id="ARBA00023211"/>
    </source>
</evidence>
<dbReference type="PANTHER" id="PTHR34353">
    <property type="entry name" value="CRISPR-ASSOCIATED ENDONUCLEASE CAS1 1"/>
    <property type="match status" value="1"/>
</dbReference>
<organism evidence="11 12">
    <name type="scientific">Succinivibrio dextrinosolvens</name>
    <dbReference type="NCBI Taxonomy" id="83771"/>
    <lineage>
        <taxon>Bacteria</taxon>
        <taxon>Pseudomonadati</taxon>
        <taxon>Pseudomonadota</taxon>
        <taxon>Gammaproteobacteria</taxon>
        <taxon>Aeromonadales</taxon>
        <taxon>Succinivibrionaceae</taxon>
        <taxon>Succinivibrio</taxon>
    </lineage>
</organism>
<dbReference type="Gene3D" id="3.100.10.20">
    <property type="entry name" value="CRISPR-associated endonuclease Cas1, N-terminal domain"/>
    <property type="match status" value="1"/>
</dbReference>
<name>A0A662Z6I2_9GAMM</name>
<comment type="function">
    <text evidence="10">CRISPR (clustered regularly interspaced short palindromic repeat), is an adaptive immune system that provides protection against mobile genetic elements (viruses, transposable elements and conjugative plasmids). CRISPR clusters contain spacers, sequences complementary to antecedent mobile elements, and target invading nucleic acids. CRISPR clusters are transcribed and processed into CRISPR RNA (crRNA). Acts as a dsDNA endonuclease. Involved in the integration of spacer DNA into the CRISPR cassette.</text>
</comment>
<dbReference type="InterPro" id="IPR042211">
    <property type="entry name" value="CRISPR-assoc_Cas1_N"/>
</dbReference>
<dbReference type="Proteomes" id="UP000243374">
    <property type="component" value="Unassembled WGS sequence"/>
</dbReference>
<dbReference type="InterPro" id="IPR042206">
    <property type="entry name" value="CRISPR-assoc_Cas1_C"/>
</dbReference>
<evidence type="ECO:0000256" key="6">
    <source>
        <dbReference type="ARBA" id="ARBA00023118"/>
    </source>
</evidence>
<evidence type="ECO:0000256" key="1">
    <source>
        <dbReference type="ARBA" id="ARBA00022722"/>
    </source>
</evidence>
<feature type="binding site" evidence="10">
    <location>
        <position position="147"/>
    </location>
    <ligand>
        <name>Mn(2+)</name>
        <dbReference type="ChEBI" id="CHEBI:29035"/>
    </ligand>
</feature>
<evidence type="ECO:0000256" key="4">
    <source>
        <dbReference type="ARBA" id="ARBA00022801"/>
    </source>
</evidence>
<dbReference type="GO" id="GO:0043571">
    <property type="term" value="P:maintenance of CRISPR repeat elements"/>
    <property type="evidence" value="ECO:0007669"/>
    <property type="project" value="UniProtKB-UniRule"/>
</dbReference>